<reference evidence="4" key="1">
    <citation type="submission" date="2020-11" db="EMBL/GenBank/DDBJ databases">
        <authorList>
            <consortium name="DOE Joint Genome Institute"/>
            <person name="Ahrendt S."/>
            <person name="Riley R."/>
            <person name="Andreopoulos W."/>
            <person name="Labutti K."/>
            <person name="Pangilinan J."/>
            <person name="Ruiz-Duenas F.J."/>
            <person name="Barrasa J.M."/>
            <person name="Sanchez-Garcia M."/>
            <person name="Camarero S."/>
            <person name="Miyauchi S."/>
            <person name="Serrano A."/>
            <person name="Linde D."/>
            <person name="Babiker R."/>
            <person name="Drula E."/>
            <person name="Ayuso-Fernandez I."/>
            <person name="Pacheco R."/>
            <person name="Padilla G."/>
            <person name="Ferreira P."/>
            <person name="Barriuso J."/>
            <person name="Kellner H."/>
            <person name="Castanera R."/>
            <person name="Alfaro M."/>
            <person name="Ramirez L."/>
            <person name="Pisabarro A.G."/>
            <person name="Kuo A."/>
            <person name="Tritt A."/>
            <person name="Lipzen A."/>
            <person name="He G."/>
            <person name="Yan M."/>
            <person name="Ng V."/>
            <person name="Cullen D."/>
            <person name="Martin F."/>
            <person name="Rosso M.-N."/>
            <person name="Henrissat B."/>
            <person name="Hibbett D."/>
            <person name="Martinez A.T."/>
            <person name="Grigoriev I.V."/>
        </authorList>
    </citation>
    <scope>NUCLEOTIDE SEQUENCE</scope>
    <source>
        <strain evidence="4">ATCC 90797</strain>
    </source>
</reference>
<feature type="region of interest" description="Disordered" evidence="2">
    <location>
        <begin position="435"/>
        <end position="469"/>
    </location>
</feature>
<feature type="compositionally biased region" description="Low complexity" evidence="2">
    <location>
        <begin position="680"/>
        <end position="707"/>
    </location>
</feature>
<feature type="coiled-coil region" evidence="1">
    <location>
        <begin position="97"/>
        <end position="148"/>
    </location>
</feature>
<feature type="region of interest" description="Disordered" evidence="2">
    <location>
        <begin position="285"/>
        <end position="310"/>
    </location>
</feature>
<evidence type="ECO:0000313" key="4">
    <source>
        <dbReference type="EMBL" id="KAF9498171.1"/>
    </source>
</evidence>
<feature type="region of interest" description="Disordered" evidence="2">
    <location>
        <begin position="817"/>
        <end position="844"/>
    </location>
</feature>
<dbReference type="Pfam" id="PF02179">
    <property type="entry name" value="BAG"/>
    <property type="match status" value="1"/>
</dbReference>
<keyword evidence="5" id="KW-1185">Reference proteome</keyword>
<name>A0A9P6D9I9_PLEER</name>
<dbReference type="EMBL" id="MU154539">
    <property type="protein sequence ID" value="KAF9498171.1"/>
    <property type="molecule type" value="Genomic_DNA"/>
</dbReference>
<evidence type="ECO:0000313" key="5">
    <source>
        <dbReference type="Proteomes" id="UP000807025"/>
    </source>
</evidence>
<evidence type="ECO:0000259" key="3">
    <source>
        <dbReference type="Pfam" id="PF02179"/>
    </source>
</evidence>
<evidence type="ECO:0000256" key="2">
    <source>
        <dbReference type="SAM" id="MobiDB-lite"/>
    </source>
</evidence>
<sequence>MFHQYPYHSSPYAAYQHPQVDFLGSTRRTDPSTLRDRYLAAAAEAKLAEAQYLAAEAASQRLHDPYGPTAYTTPYPDHPRVPYLGYEEESAWLQAALDAQLAEAARARAQEQELLRQKEQLLAALALKQRLDKEAEEQRLAALREEERRRALAEFIPQRLAKNRSRCVCPGHHEFKRHPHLEYHQVHYAPVARQCGHRHALPSDDLRSPIGPLLQSSSGSFDPSELLTTLLNAHAQDASRRLAPSAPATAPCAARSGQPELSPSATSNGVPFLDLLTQLFDNATESSALEPPKPAPSTLPVERPAANAQHREVQSLPDLLNLLFQKPAAPATQAKPALEPKVDDKQRPQVQNLPELLNHLFQPAQPSAQAQSYAAAPSSPSTKNEASNLPAEHPVNKPAAEPKAGRSGRTQVESLPDLFNLLFQKPAQPSVQAQFYAAGPSSPPTNTNKAEQTKEQPRTQTPVRDATLNPATESLKEQLEARLNNEYATEVKDTIQALLASLSDSGPRHGKGKGKEVASEATPVPTVSDVAKSIQTVHNIETTFSSLESEFVFPAQLDFTPPSSPSILVSPLPGTENATVSDSANHHLAFTARNQPLRFYEHALGELLSQLDRIDSFGNEELRARRKEVVGRVERALEALEGEVDARWQIRRKKLAKEQKQVTEVVSAPNQEEHPAHVVEPTTATTEDSQTETPPSLVVVPPSSPSSQPFNTPDDNSLLPPVELDVKQVPDVPAEDIIPSILSQVDQRVAESQELPAPSPSGAPLSPESAPLVEIETSEDIAHPSPTPTADSSIATIKLTHDEEEKVASIDTFLLPAQPASPTTSKTHSVVDVDSASEWSEVEA</sequence>
<feature type="region of interest" description="Disordered" evidence="2">
    <location>
        <begin position="503"/>
        <end position="524"/>
    </location>
</feature>
<evidence type="ECO:0000256" key="1">
    <source>
        <dbReference type="SAM" id="Coils"/>
    </source>
</evidence>
<dbReference type="InterPro" id="IPR003103">
    <property type="entry name" value="BAG_domain"/>
</dbReference>
<dbReference type="Gene3D" id="1.20.58.120">
    <property type="entry name" value="BAG domain"/>
    <property type="match status" value="1"/>
</dbReference>
<feature type="compositionally biased region" description="Low complexity" evidence="2">
    <location>
        <begin position="366"/>
        <end position="381"/>
    </location>
</feature>
<dbReference type="AlphaFoldDB" id="A0A9P6D9I9"/>
<dbReference type="GO" id="GO:0051087">
    <property type="term" value="F:protein-folding chaperone binding"/>
    <property type="evidence" value="ECO:0007669"/>
    <property type="project" value="InterPro"/>
</dbReference>
<protein>
    <recommendedName>
        <fullName evidence="3">BAG domain-containing protein</fullName>
    </recommendedName>
</protein>
<feature type="compositionally biased region" description="Polar residues" evidence="2">
    <location>
        <begin position="259"/>
        <end position="268"/>
    </location>
</feature>
<feature type="compositionally biased region" description="Low complexity" evidence="2">
    <location>
        <begin position="754"/>
        <end position="772"/>
    </location>
</feature>
<feature type="domain" description="BAG" evidence="3">
    <location>
        <begin position="596"/>
        <end position="641"/>
    </location>
</feature>
<keyword evidence="1" id="KW-0175">Coiled coil</keyword>
<gene>
    <name evidence="4" type="ORF">BDN71DRAFT_1443914</name>
</gene>
<dbReference type="OrthoDB" id="333905at2759"/>
<feature type="region of interest" description="Disordered" evidence="2">
    <location>
        <begin position="748"/>
        <end position="792"/>
    </location>
</feature>
<dbReference type="Proteomes" id="UP000807025">
    <property type="component" value="Unassembled WGS sequence"/>
</dbReference>
<feature type="region of interest" description="Disordered" evidence="2">
    <location>
        <begin position="661"/>
        <end position="720"/>
    </location>
</feature>
<organism evidence="4 5">
    <name type="scientific">Pleurotus eryngii</name>
    <name type="common">Boletus of the steppes</name>
    <dbReference type="NCBI Taxonomy" id="5323"/>
    <lineage>
        <taxon>Eukaryota</taxon>
        <taxon>Fungi</taxon>
        <taxon>Dikarya</taxon>
        <taxon>Basidiomycota</taxon>
        <taxon>Agaricomycotina</taxon>
        <taxon>Agaricomycetes</taxon>
        <taxon>Agaricomycetidae</taxon>
        <taxon>Agaricales</taxon>
        <taxon>Pleurotineae</taxon>
        <taxon>Pleurotaceae</taxon>
        <taxon>Pleurotus</taxon>
    </lineage>
</organism>
<dbReference type="SUPFAM" id="SSF63491">
    <property type="entry name" value="BAG domain"/>
    <property type="match status" value="1"/>
</dbReference>
<proteinExistence type="predicted"/>
<feature type="compositionally biased region" description="Low complexity" evidence="2">
    <location>
        <begin position="243"/>
        <end position="254"/>
    </location>
</feature>
<accession>A0A9P6D9I9</accession>
<feature type="region of interest" description="Disordered" evidence="2">
    <location>
        <begin position="366"/>
        <end position="409"/>
    </location>
</feature>
<comment type="caution">
    <text evidence="4">The sequence shown here is derived from an EMBL/GenBank/DDBJ whole genome shotgun (WGS) entry which is preliminary data.</text>
</comment>
<feature type="region of interest" description="Disordered" evidence="2">
    <location>
        <begin position="238"/>
        <end position="268"/>
    </location>
</feature>
<dbReference type="InterPro" id="IPR036533">
    <property type="entry name" value="BAG_dom_sf"/>
</dbReference>